<feature type="transmembrane region" description="Helical" evidence="1">
    <location>
        <begin position="141"/>
        <end position="164"/>
    </location>
</feature>
<sequence length="218" mass="23622">MQPNHAQDDSDTPASRAAAKVAALRARVYPQPAHNAPAHCQCCHGPSFWDIYAINRLTSRSGRCCSSSSSNDAEPETPGWLGVVIAVALLVGAIGVAIYDASKLIMLLVAVGEIDALILPLGGDASVLFDRWKRNELVFWWIHSLSIWSTVPLLFAVLVACAYFEATASIYWLLVMPAITLVCALGAYHFLGYRNANRELLDAVAAQLATPDADRKTR</sequence>
<dbReference type="GeneID" id="36843215"/>
<gene>
    <name evidence="2" type="ORF">pneo_cds_895</name>
</gene>
<evidence type="ECO:0000256" key="1">
    <source>
        <dbReference type="SAM" id="Phobius"/>
    </source>
</evidence>
<dbReference type="KEGG" id="vg:36843215"/>
<evidence type="ECO:0000313" key="2">
    <source>
        <dbReference type="EMBL" id="AVK76502.1"/>
    </source>
</evidence>
<keyword evidence="1" id="KW-0812">Transmembrane</keyword>
<name>A0A2U7UDL7_9VIRU</name>
<dbReference type="EMBL" id="MG011690">
    <property type="protein sequence ID" value="AVK76502.1"/>
    <property type="molecule type" value="Genomic_DNA"/>
</dbReference>
<protein>
    <submittedName>
        <fullName evidence="2">Uncharacterized protein</fullName>
    </submittedName>
</protein>
<keyword evidence="1" id="KW-1133">Transmembrane helix</keyword>
<proteinExistence type="predicted"/>
<organism evidence="2">
    <name type="scientific">Pandoravirus neocaledonia</name>
    <dbReference type="NCBI Taxonomy" id="2107708"/>
    <lineage>
        <taxon>Viruses</taxon>
        <taxon>Pandoravirus</taxon>
    </lineage>
</organism>
<accession>A0A2U7UDL7</accession>
<reference evidence="2" key="1">
    <citation type="journal article" date="2018" name="Nat. Commun.">
        <title>Diversity and evolution of the emerging Pandoraviridae family.</title>
        <authorList>
            <person name="Legendre M."/>
            <person name="Fabre E."/>
            <person name="Poirot O."/>
            <person name="Jeudy S."/>
            <person name="Lartigue A."/>
            <person name="Alempic J.M."/>
            <person name="Beucher L."/>
            <person name="Philippe N."/>
            <person name="Bertaux L."/>
            <person name="Christo-Foroux E."/>
            <person name="Labadie K."/>
            <person name="Coute Y."/>
            <person name="Abergel C."/>
            <person name="Claverie J.M."/>
        </authorList>
    </citation>
    <scope>NUCLEOTIDE SEQUENCE [LARGE SCALE GENOMIC DNA]</scope>
    <source>
        <strain evidence="2">Neocaledonia</strain>
    </source>
</reference>
<keyword evidence="1" id="KW-0472">Membrane</keyword>
<feature type="transmembrane region" description="Helical" evidence="1">
    <location>
        <begin position="171"/>
        <end position="191"/>
    </location>
</feature>
<feature type="transmembrane region" description="Helical" evidence="1">
    <location>
        <begin position="79"/>
        <end position="99"/>
    </location>
</feature>
<dbReference type="Proteomes" id="UP000249287">
    <property type="component" value="Segment"/>
</dbReference>
<dbReference type="RefSeq" id="YP_009482505.1">
    <property type="nucleotide sequence ID" value="NC_037666.1"/>
</dbReference>